<proteinExistence type="predicted"/>
<sequence length="305" mass="33076">MTRMQQQRDASAAIPAAMGRFADYAAARHVSERLAVAPGIDIAYVVDDYTDGWRHAPVVMLLHGVAESAEAFLGWVPQLARRCRVIRVDLRGHGLSSPVDEHDVLSIADMADDIDAVARRIGAPVHVVGAKLGAQIGLELAQRAVPWMASLTLAGVLISPGGALGKWVDEWLGLIDRSGVEGWARATMPGRMGTALAPDAMQWWTRYMALAPTATVKACIRMFPRLAEPARLESIACPTQVVVAVQPEKPGAYDQRQPVAEVRRWQTRIPGSELVELQADSYHIAATHPDACAAIALRFIERISS</sequence>
<dbReference type="RefSeq" id="WP_094840788.1">
    <property type="nucleotide sequence ID" value="NZ_NEVS01000002.1"/>
</dbReference>
<dbReference type="Pfam" id="PF12697">
    <property type="entry name" value="Abhydrolase_6"/>
    <property type="match status" value="1"/>
</dbReference>
<dbReference type="OrthoDB" id="9793083at2"/>
<organism evidence="2 3">
    <name type="scientific">Bordetella genomosp. 11</name>
    <dbReference type="NCBI Taxonomy" id="1416808"/>
    <lineage>
        <taxon>Bacteria</taxon>
        <taxon>Pseudomonadati</taxon>
        <taxon>Pseudomonadota</taxon>
        <taxon>Betaproteobacteria</taxon>
        <taxon>Burkholderiales</taxon>
        <taxon>Alcaligenaceae</taxon>
        <taxon>Bordetella</taxon>
    </lineage>
</organism>
<reference evidence="3" key="1">
    <citation type="submission" date="2017-05" db="EMBL/GenBank/DDBJ databases">
        <title>Complete and WGS of Bordetella genogroups.</title>
        <authorList>
            <person name="Spilker T."/>
            <person name="Lipuma J."/>
        </authorList>
    </citation>
    <scope>NUCLEOTIDE SEQUENCE [LARGE SCALE GENOMIC DNA]</scope>
    <source>
        <strain evidence="3">AU8856</strain>
    </source>
</reference>
<keyword evidence="3" id="KW-1185">Reference proteome</keyword>
<dbReference type="EMBL" id="NEVS01000002">
    <property type="protein sequence ID" value="OZI64483.1"/>
    <property type="molecule type" value="Genomic_DNA"/>
</dbReference>
<dbReference type="InterPro" id="IPR029058">
    <property type="entry name" value="AB_hydrolase_fold"/>
</dbReference>
<dbReference type="SUPFAM" id="SSF53474">
    <property type="entry name" value="alpha/beta-Hydrolases"/>
    <property type="match status" value="1"/>
</dbReference>
<dbReference type="Gene3D" id="3.40.50.1820">
    <property type="entry name" value="alpha/beta hydrolase"/>
    <property type="match status" value="1"/>
</dbReference>
<evidence type="ECO:0000313" key="3">
    <source>
        <dbReference type="Proteomes" id="UP000215767"/>
    </source>
</evidence>
<dbReference type="PANTHER" id="PTHR43433">
    <property type="entry name" value="HYDROLASE, ALPHA/BETA FOLD FAMILY PROTEIN"/>
    <property type="match status" value="1"/>
</dbReference>
<accession>A0A261UUA6</accession>
<evidence type="ECO:0000259" key="1">
    <source>
        <dbReference type="Pfam" id="PF12697"/>
    </source>
</evidence>
<dbReference type="InterPro" id="IPR050471">
    <property type="entry name" value="AB_hydrolase"/>
</dbReference>
<name>A0A261UUA6_9BORD</name>
<feature type="domain" description="AB hydrolase-1" evidence="1">
    <location>
        <begin position="60"/>
        <end position="294"/>
    </location>
</feature>
<dbReference type="InterPro" id="IPR000073">
    <property type="entry name" value="AB_hydrolase_1"/>
</dbReference>
<gene>
    <name evidence="2" type="ORF">CAL28_07365</name>
</gene>
<dbReference type="AlphaFoldDB" id="A0A261UUA6"/>
<protein>
    <recommendedName>
        <fullName evidence="1">AB hydrolase-1 domain-containing protein</fullName>
    </recommendedName>
</protein>
<evidence type="ECO:0000313" key="2">
    <source>
        <dbReference type="EMBL" id="OZI64483.1"/>
    </source>
</evidence>
<dbReference type="PANTHER" id="PTHR43433:SF5">
    <property type="entry name" value="AB HYDROLASE-1 DOMAIN-CONTAINING PROTEIN"/>
    <property type="match status" value="1"/>
</dbReference>
<dbReference type="Proteomes" id="UP000215767">
    <property type="component" value="Unassembled WGS sequence"/>
</dbReference>
<comment type="caution">
    <text evidence="2">The sequence shown here is derived from an EMBL/GenBank/DDBJ whole genome shotgun (WGS) entry which is preliminary data.</text>
</comment>